<dbReference type="SUPFAM" id="SSF55811">
    <property type="entry name" value="Nudix"/>
    <property type="match status" value="1"/>
</dbReference>
<dbReference type="PANTHER" id="PTHR43046:SF14">
    <property type="entry name" value="MUTT_NUDIX FAMILY PROTEIN"/>
    <property type="match status" value="1"/>
</dbReference>
<comment type="cofactor">
    <cofactor evidence="1">
        <name>Mg(2+)</name>
        <dbReference type="ChEBI" id="CHEBI:18420"/>
    </cofactor>
</comment>
<dbReference type="InterPro" id="IPR000086">
    <property type="entry name" value="NUDIX_hydrolase_dom"/>
</dbReference>
<evidence type="ECO:0000256" key="1">
    <source>
        <dbReference type="ARBA" id="ARBA00001946"/>
    </source>
</evidence>
<feature type="domain" description="Nudix hydrolase" evidence="4">
    <location>
        <begin position="2"/>
        <end position="125"/>
    </location>
</feature>
<evidence type="ECO:0000256" key="3">
    <source>
        <dbReference type="RuleBase" id="RU003476"/>
    </source>
</evidence>
<evidence type="ECO:0000313" key="6">
    <source>
        <dbReference type="Proteomes" id="UP000230775"/>
    </source>
</evidence>
<dbReference type="PROSITE" id="PS00893">
    <property type="entry name" value="NUDIX_BOX"/>
    <property type="match status" value="1"/>
</dbReference>
<dbReference type="InterPro" id="IPR020476">
    <property type="entry name" value="Nudix_hydrolase"/>
</dbReference>
<comment type="similarity">
    <text evidence="3">Belongs to the Nudix hydrolase family.</text>
</comment>
<dbReference type="PANTHER" id="PTHR43046">
    <property type="entry name" value="GDP-MANNOSE MANNOSYL HYDROLASE"/>
    <property type="match status" value="1"/>
</dbReference>
<dbReference type="PROSITE" id="PS51462">
    <property type="entry name" value="NUDIX"/>
    <property type="match status" value="1"/>
</dbReference>
<comment type="caution">
    <text evidence="5">The sequence shown here is derived from an EMBL/GenBank/DDBJ whole genome shotgun (WGS) entry which is preliminary data.</text>
</comment>
<dbReference type="PRINTS" id="PR00502">
    <property type="entry name" value="NUDIXFAMILY"/>
</dbReference>
<evidence type="ECO:0000259" key="4">
    <source>
        <dbReference type="PROSITE" id="PS51462"/>
    </source>
</evidence>
<keyword evidence="2 3" id="KW-0378">Hydrolase</keyword>
<accession>A0A2H0WRD1</accession>
<dbReference type="InterPro" id="IPR020084">
    <property type="entry name" value="NUDIX_hydrolase_CS"/>
</dbReference>
<dbReference type="InterPro" id="IPR015797">
    <property type="entry name" value="NUDIX_hydrolase-like_dom_sf"/>
</dbReference>
<dbReference type="EMBL" id="PEZI01000048">
    <property type="protein sequence ID" value="PIS14488.1"/>
    <property type="molecule type" value="Genomic_DNA"/>
</dbReference>
<dbReference type="Pfam" id="PF00293">
    <property type="entry name" value="NUDIX"/>
    <property type="match status" value="1"/>
</dbReference>
<dbReference type="AlphaFoldDB" id="A0A2H0WRD1"/>
<proteinExistence type="inferred from homology"/>
<evidence type="ECO:0000313" key="5">
    <source>
        <dbReference type="EMBL" id="PIS14488.1"/>
    </source>
</evidence>
<gene>
    <name evidence="5" type="ORF">COT64_02335</name>
</gene>
<name>A0A2H0WRD1_9BACT</name>
<dbReference type="Gene3D" id="3.90.79.10">
    <property type="entry name" value="Nucleoside Triphosphate Pyrophosphohydrolase"/>
    <property type="match status" value="1"/>
</dbReference>
<protein>
    <recommendedName>
        <fullName evidence="4">Nudix hydrolase domain-containing protein</fullName>
    </recommendedName>
</protein>
<dbReference type="CDD" id="cd02883">
    <property type="entry name" value="NUDIX_Hydrolase"/>
    <property type="match status" value="1"/>
</dbReference>
<dbReference type="GO" id="GO:0016787">
    <property type="term" value="F:hydrolase activity"/>
    <property type="evidence" value="ECO:0007669"/>
    <property type="project" value="UniProtKB-KW"/>
</dbReference>
<evidence type="ECO:0000256" key="2">
    <source>
        <dbReference type="ARBA" id="ARBA00022801"/>
    </source>
</evidence>
<organism evidence="5 6">
    <name type="scientific">Candidatus Shapirobacteria bacterium CG09_land_8_20_14_0_10_39_12</name>
    <dbReference type="NCBI Taxonomy" id="1974885"/>
    <lineage>
        <taxon>Bacteria</taxon>
        <taxon>Candidatus Shapironibacteriota</taxon>
    </lineage>
</organism>
<dbReference type="Proteomes" id="UP000230775">
    <property type="component" value="Unassembled WGS sequence"/>
</dbReference>
<sequence>MAIKRGVSALVLNKKGEILLTLRQDLRDWRFPGGGIEKGESLQKAVKREIEEETGIKVKIKRLAAVYIIDHLLWKSVNFFFLATTVGGRFKKQKGETLDLRWVKKQDAHKFLPERHYQRLLDAFSDDKKIKVQVSHQFPIPVAKLLSFLWRRYLGKWLGLVEV</sequence>
<reference evidence="6" key="1">
    <citation type="submission" date="2017-09" db="EMBL/GenBank/DDBJ databases">
        <title>Depth-based differentiation of microbial function through sediment-hosted aquifers and enrichment of novel symbionts in the deep terrestrial subsurface.</title>
        <authorList>
            <person name="Probst A.J."/>
            <person name="Ladd B."/>
            <person name="Jarett J.K."/>
            <person name="Geller-Mcgrath D.E."/>
            <person name="Sieber C.M.K."/>
            <person name="Emerson J.B."/>
            <person name="Anantharaman K."/>
            <person name="Thomas B.C."/>
            <person name="Malmstrom R."/>
            <person name="Stieglmeier M."/>
            <person name="Klingl A."/>
            <person name="Woyke T."/>
            <person name="Ryan C.M."/>
            <person name="Banfield J.F."/>
        </authorList>
    </citation>
    <scope>NUCLEOTIDE SEQUENCE [LARGE SCALE GENOMIC DNA]</scope>
</reference>